<evidence type="ECO:0000313" key="2">
    <source>
        <dbReference type="EMBL" id="KAK3362175.1"/>
    </source>
</evidence>
<dbReference type="Proteomes" id="UP001287356">
    <property type="component" value="Unassembled WGS sequence"/>
</dbReference>
<feature type="region of interest" description="Disordered" evidence="1">
    <location>
        <begin position="283"/>
        <end position="352"/>
    </location>
</feature>
<name>A0AAE0JV92_9PEZI</name>
<reference evidence="2" key="2">
    <citation type="submission" date="2023-06" db="EMBL/GenBank/DDBJ databases">
        <authorList>
            <consortium name="Lawrence Berkeley National Laboratory"/>
            <person name="Haridas S."/>
            <person name="Hensen N."/>
            <person name="Bonometti L."/>
            <person name="Westerberg I."/>
            <person name="Brannstrom I.O."/>
            <person name="Guillou S."/>
            <person name="Cros-Aarteil S."/>
            <person name="Calhoun S."/>
            <person name="Kuo A."/>
            <person name="Mondo S."/>
            <person name="Pangilinan J."/>
            <person name="Riley R."/>
            <person name="Labutti K."/>
            <person name="Andreopoulos B."/>
            <person name="Lipzen A."/>
            <person name="Chen C."/>
            <person name="Yanf M."/>
            <person name="Daum C."/>
            <person name="Ng V."/>
            <person name="Clum A."/>
            <person name="Steindorff A."/>
            <person name="Ohm R."/>
            <person name="Martin F."/>
            <person name="Silar P."/>
            <person name="Natvig D."/>
            <person name="Lalanne C."/>
            <person name="Gautier V."/>
            <person name="Ament-Velasquez S.L."/>
            <person name="Kruys A."/>
            <person name="Hutchinson M.I."/>
            <person name="Powell A.J."/>
            <person name="Barry K."/>
            <person name="Miller A.N."/>
            <person name="Grigoriev I.V."/>
            <person name="Debuchy R."/>
            <person name="Gladieux P."/>
            <person name="Thoren M.H."/>
            <person name="Johannesson H."/>
        </authorList>
    </citation>
    <scope>NUCLEOTIDE SEQUENCE</scope>
    <source>
        <strain evidence="2">CBS 958.72</strain>
    </source>
</reference>
<sequence>MASMPCDSHSAHYTADDGANNHNEPPASPAMSAEHDNSDGEYHAGAQSHFQFTGLSQTLAEQSHTTQRCRAHTRPDGFYSAENSDGDNDDHDDHCDEQEPTDPWEEYRAAQSQPKQLQYQQDYHLDYYHSVSELNVTDAYESESEMTEQDVSQLQDQQKDYHHSDSDLEAEQSEDSTQQAVISPEARAAAQRKFWNKEFFIDDAGHMGVAREYWIQQDRMLGTNSHGTLSRCNWIRMYAVPLWMPPRPAGVPALSVTDPDGRTAYLDDVTYYMDDVFDDDSDSGSNYGYVSESGEGDVVRAAGENAGEDADDVDRGYDADNDEENDDGDNGESSGSAAEEYAHIFGYGTNSE</sequence>
<feature type="compositionally biased region" description="Acidic residues" evidence="1">
    <location>
        <begin position="319"/>
        <end position="330"/>
    </location>
</feature>
<dbReference type="AlphaFoldDB" id="A0AAE0JV92"/>
<proteinExistence type="predicted"/>
<organism evidence="2 3">
    <name type="scientific">Lasiosphaeria ovina</name>
    <dbReference type="NCBI Taxonomy" id="92902"/>
    <lineage>
        <taxon>Eukaryota</taxon>
        <taxon>Fungi</taxon>
        <taxon>Dikarya</taxon>
        <taxon>Ascomycota</taxon>
        <taxon>Pezizomycotina</taxon>
        <taxon>Sordariomycetes</taxon>
        <taxon>Sordariomycetidae</taxon>
        <taxon>Sordariales</taxon>
        <taxon>Lasiosphaeriaceae</taxon>
        <taxon>Lasiosphaeria</taxon>
    </lineage>
</organism>
<evidence type="ECO:0000313" key="3">
    <source>
        <dbReference type="Proteomes" id="UP001287356"/>
    </source>
</evidence>
<gene>
    <name evidence="2" type="ORF">B0T24DRAFT_690905</name>
</gene>
<feature type="region of interest" description="Disordered" evidence="1">
    <location>
        <begin position="1"/>
        <end position="117"/>
    </location>
</feature>
<evidence type="ECO:0000256" key="1">
    <source>
        <dbReference type="SAM" id="MobiDB-lite"/>
    </source>
</evidence>
<reference evidence="2" key="1">
    <citation type="journal article" date="2023" name="Mol. Phylogenet. Evol.">
        <title>Genome-scale phylogeny and comparative genomics of the fungal order Sordariales.</title>
        <authorList>
            <person name="Hensen N."/>
            <person name="Bonometti L."/>
            <person name="Westerberg I."/>
            <person name="Brannstrom I.O."/>
            <person name="Guillou S."/>
            <person name="Cros-Aarteil S."/>
            <person name="Calhoun S."/>
            <person name="Haridas S."/>
            <person name="Kuo A."/>
            <person name="Mondo S."/>
            <person name="Pangilinan J."/>
            <person name="Riley R."/>
            <person name="LaButti K."/>
            <person name="Andreopoulos B."/>
            <person name="Lipzen A."/>
            <person name="Chen C."/>
            <person name="Yan M."/>
            <person name="Daum C."/>
            <person name="Ng V."/>
            <person name="Clum A."/>
            <person name="Steindorff A."/>
            <person name="Ohm R.A."/>
            <person name="Martin F."/>
            <person name="Silar P."/>
            <person name="Natvig D.O."/>
            <person name="Lalanne C."/>
            <person name="Gautier V."/>
            <person name="Ament-Velasquez S.L."/>
            <person name="Kruys A."/>
            <person name="Hutchinson M.I."/>
            <person name="Powell A.J."/>
            <person name="Barry K."/>
            <person name="Miller A.N."/>
            <person name="Grigoriev I.V."/>
            <person name="Debuchy R."/>
            <person name="Gladieux P."/>
            <person name="Hiltunen Thoren M."/>
            <person name="Johannesson H."/>
        </authorList>
    </citation>
    <scope>NUCLEOTIDE SEQUENCE</scope>
    <source>
        <strain evidence="2">CBS 958.72</strain>
    </source>
</reference>
<protein>
    <submittedName>
        <fullName evidence="2">Uncharacterized protein</fullName>
    </submittedName>
</protein>
<comment type="caution">
    <text evidence="2">The sequence shown here is derived from an EMBL/GenBank/DDBJ whole genome shotgun (WGS) entry which is preliminary data.</text>
</comment>
<feature type="region of interest" description="Disordered" evidence="1">
    <location>
        <begin position="140"/>
        <end position="185"/>
    </location>
</feature>
<feature type="compositionally biased region" description="Basic and acidic residues" evidence="1">
    <location>
        <begin position="33"/>
        <end position="42"/>
    </location>
</feature>
<dbReference type="EMBL" id="JAULSN010000010">
    <property type="protein sequence ID" value="KAK3362175.1"/>
    <property type="molecule type" value="Genomic_DNA"/>
</dbReference>
<accession>A0AAE0JV92</accession>
<keyword evidence="3" id="KW-1185">Reference proteome</keyword>
<feature type="compositionally biased region" description="Basic and acidic residues" evidence="1">
    <location>
        <begin position="157"/>
        <end position="166"/>
    </location>
</feature>
<feature type="compositionally biased region" description="Acidic residues" evidence="1">
    <location>
        <begin position="84"/>
        <end position="104"/>
    </location>
</feature>
<feature type="compositionally biased region" description="Polar residues" evidence="1">
    <location>
        <begin position="48"/>
        <end position="66"/>
    </location>
</feature>